<dbReference type="Pfam" id="PF11368">
    <property type="entry name" value="DUF3169"/>
    <property type="match status" value="1"/>
</dbReference>
<keyword evidence="1" id="KW-1133">Transmembrane helix</keyword>
<dbReference type="EMBL" id="FUXZ01000014">
    <property type="protein sequence ID" value="SKA70844.1"/>
    <property type="molecule type" value="Genomic_DNA"/>
</dbReference>
<evidence type="ECO:0000256" key="1">
    <source>
        <dbReference type="SAM" id="Phobius"/>
    </source>
</evidence>
<feature type="transmembrane region" description="Helical" evidence="1">
    <location>
        <begin position="12"/>
        <end position="35"/>
    </location>
</feature>
<feature type="transmembrane region" description="Helical" evidence="1">
    <location>
        <begin position="141"/>
        <end position="160"/>
    </location>
</feature>
<dbReference type="RefSeq" id="WP_078766957.1">
    <property type="nucleotide sequence ID" value="NZ_FUXZ01000014.1"/>
</dbReference>
<dbReference type="Proteomes" id="UP000190814">
    <property type="component" value="Unassembled WGS sequence"/>
</dbReference>
<name>A0A1T4W0P4_9FIRM</name>
<sequence>MGNNKKEKSNTKIAIVFATILIISGFVGYFTSAILTKVKKSKSTMNALKNTTLDIAPYFIYFTIAVNIIALLYCIISYNNCRKTYKSLGDEDYDKLDEIEIKLGHPLYIASISMILNLFFFTMNAYILLKLHVIPKKSSNLYTILTFGVFLLSYVWEVIIQAKTVSLEKEMNPEKKGNILDTKFVKDWIDSCDEAQKMTIYKSAYASYSATSAAFMIMWVISLLGMLIGDQGMFAPICVTILWLVQVLSYSIAGNKYEKEGNHIAE</sequence>
<keyword evidence="1" id="KW-0812">Transmembrane</keyword>
<reference evidence="2 3" key="1">
    <citation type="submission" date="2017-02" db="EMBL/GenBank/DDBJ databases">
        <authorList>
            <person name="Peterson S.W."/>
        </authorList>
    </citation>
    <scope>NUCLEOTIDE SEQUENCE [LARGE SCALE GENOMIC DNA]</scope>
    <source>
        <strain evidence="2 3">ATCC 35992</strain>
    </source>
</reference>
<feature type="transmembrane region" description="Helical" evidence="1">
    <location>
        <begin position="234"/>
        <end position="253"/>
    </location>
</feature>
<accession>A0A1T4W0P4</accession>
<dbReference type="InterPro" id="IPR021509">
    <property type="entry name" value="DUF3169"/>
</dbReference>
<feature type="transmembrane region" description="Helical" evidence="1">
    <location>
        <begin position="107"/>
        <end position="129"/>
    </location>
</feature>
<gene>
    <name evidence="2" type="ORF">SAMN02745111_02130</name>
</gene>
<evidence type="ECO:0000313" key="3">
    <source>
        <dbReference type="Proteomes" id="UP000190814"/>
    </source>
</evidence>
<evidence type="ECO:0000313" key="2">
    <source>
        <dbReference type="EMBL" id="SKA70844.1"/>
    </source>
</evidence>
<keyword evidence="1" id="KW-0472">Membrane</keyword>
<dbReference type="AlphaFoldDB" id="A0A1T4W0P4"/>
<dbReference type="OrthoDB" id="1777828at2"/>
<feature type="transmembrane region" description="Helical" evidence="1">
    <location>
        <begin position="55"/>
        <end position="76"/>
    </location>
</feature>
<dbReference type="STRING" id="39495.SAMN02745111_02130"/>
<keyword evidence="3" id="KW-1185">Reference proteome</keyword>
<protein>
    <recommendedName>
        <fullName evidence="4">DUF3169 domain-containing protein</fullName>
    </recommendedName>
</protein>
<organism evidence="2 3">
    <name type="scientific">Eubacterium uniforme</name>
    <dbReference type="NCBI Taxonomy" id="39495"/>
    <lineage>
        <taxon>Bacteria</taxon>
        <taxon>Bacillati</taxon>
        <taxon>Bacillota</taxon>
        <taxon>Clostridia</taxon>
        <taxon>Eubacteriales</taxon>
        <taxon>Eubacteriaceae</taxon>
        <taxon>Eubacterium</taxon>
    </lineage>
</organism>
<feature type="transmembrane region" description="Helical" evidence="1">
    <location>
        <begin position="205"/>
        <end position="228"/>
    </location>
</feature>
<evidence type="ECO:0008006" key="4">
    <source>
        <dbReference type="Google" id="ProtNLM"/>
    </source>
</evidence>
<proteinExistence type="predicted"/>